<dbReference type="OrthoDB" id="289301at2"/>
<evidence type="ECO:0000313" key="2">
    <source>
        <dbReference type="EMBL" id="QDT11121.1"/>
    </source>
</evidence>
<keyword evidence="3" id="KW-1185">Reference proteome</keyword>
<keyword evidence="1" id="KW-1133">Transmembrane helix</keyword>
<dbReference type="Proteomes" id="UP000319817">
    <property type="component" value="Chromosome"/>
</dbReference>
<dbReference type="RefSeq" id="WP_145418917.1">
    <property type="nucleotide sequence ID" value="NZ_CP036526.1"/>
</dbReference>
<dbReference type="EMBL" id="CP036526">
    <property type="protein sequence ID" value="QDT11121.1"/>
    <property type="molecule type" value="Genomic_DNA"/>
</dbReference>
<gene>
    <name evidence="2" type="ORF">K239x_31150</name>
</gene>
<organism evidence="2 3">
    <name type="scientific">Stieleria marina</name>
    <dbReference type="NCBI Taxonomy" id="1930275"/>
    <lineage>
        <taxon>Bacteria</taxon>
        <taxon>Pseudomonadati</taxon>
        <taxon>Planctomycetota</taxon>
        <taxon>Planctomycetia</taxon>
        <taxon>Pirellulales</taxon>
        <taxon>Pirellulaceae</taxon>
        <taxon>Stieleria</taxon>
    </lineage>
</organism>
<evidence type="ECO:0000313" key="3">
    <source>
        <dbReference type="Proteomes" id="UP000319817"/>
    </source>
</evidence>
<evidence type="ECO:0000256" key="1">
    <source>
        <dbReference type="SAM" id="Phobius"/>
    </source>
</evidence>
<dbReference type="AlphaFoldDB" id="A0A517NVH4"/>
<accession>A0A517NVH4</accession>
<feature type="transmembrane region" description="Helical" evidence="1">
    <location>
        <begin position="16"/>
        <end position="37"/>
    </location>
</feature>
<keyword evidence="1" id="KW-0472">Membrane</keyword>
<name>A0A517NVH4_9BACT</name>
<protein>
    <submittedName>
        <fullName evidence="2">Uncharacterized protein</fullName>
    </submittedName>
</protein>
<sequence length="111" mass="12326">MLTQTVTTRTTGSRYVLSYLMLLVLALFSFGITTTAARVSLGKVTQSEAEEIEESVGVTSPRRRESVRLLGRVAIPIARFVQRRDFVRNSQAQRAIVGHRHANGLLAPIRC</sequence>
<reference evidence="2 3" key="1">
    <citation type="submission" date="2019-02" db="EMBL/GenBank/DDBJ databases">
        <title>Deep-cultivation of Planctomycetes and their phenomic and genomic characterization uncovers novel biology.</title>
        <authorList>
            <person name="Wiegand S."/>
            <person name="Jogler M."/>
            <person name="Boedeker C."/>
            <person name="Pinto D."/>
            <person name="Vollmers J."/>
            <person name="Rivas-Marin E."/>
            <person name="Kohn T."/>
            <person name="Peeters S.H."/>
            <person name="Heuer A."/>
            <person name="Rast P."/>
            <person name="Oberbeckmann S."/>
            <person name="Bunk B."/>
            <person name="Jeske O."/>
            <person name="Meyerdierks A."/>
            <person name="Storesund J.E."/>
            <person name="Kallscheuer N."/>
            <person name="Luecker S."/>
            <person name="Lage O.M."/>
            <person name="Pohl T."/>
            <person name="Merkel B.J."/>
            <person name="Hornburger P."/>
            <person name="Mueller R.-W."/>
            <person name="Bruemmer F."/>
            <person name="Labrenz M."/>
            <person name="Spormann A.M."/>
            <person name="Op den Camp H."/>
            <person name="Overmann J."/>
            <person name="Amann R."/>
            <person name="Jetten M.S.M."/>
            <person name="Mascher T."/>
            <person name="Medema M.H."/>
            <person name="Devos D.P."/>
            <person name="Kaster A.-K."/>
            <person name="Ovreas L."/>
            <person name="Rohde M."/>
            <person name="Galperin M.Y."/>
            <person name="Jogler C."/>
        </authorList>
    </citation>
    <scope>NUCLEOTIDE SEQUENCE [LARGE SCALE GENOMIC DNA]</scope>
    <source>
        <strain evidence="2 3">K23_9</strain>
    </source>
</reference>
<proteinExistence type="predicted"/>
<keyword evidence="1" id="KW-0812">Transmembrane</keyword>